<evidence type="ECO:0000313" key="1">
    <source>
        <dbReference type="EMBL" id="SDC82224.1"/>
    </source>
</evidence>
<reference evidence="1 2" key="1">
    <citation type="submission" date="2016-09" db="EMBL/GenBank/DDBJ databases">
        <authorList>
            <person name="Capua I."/>
            <person name="De Benedictis P."/>
            <person name="Joannis T."/>
            <person name="Lombin L.H."/>
            <person name="Cattoli G."/>
        </authorList>
    </citation>
    <scope>NUCLEOTIDE SEQUENCE [LARGE SCALE GENOMIC DNA]</scope>
    <source>
        <strain evidence="1 2">A7P-90m</strain>
    </source>
</reference>
<dbReference type="AlphaFoldDB" id="A0A1G6PRD4"/>
<name>A0A1G6PRD4_9BACT</name>
<evidence type="ECO:0000313" key="2">
    <source>
        <dbReference type="Proteomes" id="UP000199452"/>
    </source>
</evidence>
<dbReference type="InterPro" id="IPR027417">
    <property type="entry name" value="P-loop_NTPase"/>
</dbReference>
<dbReference type="EMBL" id="FMYP01000054">
    <property type="protein sequence ID" value="SDC82224.1"/>
    <property type="molecule type" value="Genomic_DNA"/>
</dbReference>
<proteinExistence type="predicted"/>
<dbReference type="Gene3D" id="3.40.50.300">
    <property type="entry name" value="P-loop containing nucleotide triphosphate hydrolases"/>
    <property type="match status" value="1"/>
</dbReference>
<accession>A0A1G6PRD4</accession>
<dbReference type="Proteomes" id="UP000199452">
    <property type="component" value="Unassembled WGS sequence"/>
</dbReference>
<dbReference type="OrthoDB" id="5430844at2"/>
<sequence>MFTTYLYKAFGLTIKSDIELPELPLALGDFDVTVSLGATPVSIENPLFKGVRFESSHNEFLLKIDHIASFYVTAGKHIVIQTASNASFDEVRLFLLGSAFGALIHQRGLLPFHGSSVKINSSATIFSGHSGAGKSTLAAAFHKKGYPMLSDDVSVISLTDQGIAYVQPGYPQMKLWSDSIKNLGGEPSSYKTIRKQLEKHCIPIVECFQKEAIPLQNIFIVAASNLGELNVRPAKGIEKFNLLRNHTYRFNFIAGAEMQTNHFNYISAIAKEVNVFALTRPTGKFIFDEMIEMILACTK</sequence>
<gene>
    <name evidence="1" type="ORF">SAMN05216323_10545</name>
</gene>
<evidence type="ECO:0008006" key="3">
    <source>
        <dbReference type="Google" id="ProtNLM"/>
    </source>
</evidence>
<protein>
    <recommendedName>
        <fullName evidence="3">Hpr(Ser) kinase/phosphatase</fullName>
    </recommendedName>
</protein>
<dbReference type="SUPFAM" id="SSF53795">
    <property type="entry name" value="PEP carboxykinase-like"/>
    <property type="match status" value="1"/>
</dbReference>
<keyword evidence="2" id="KW-1185">Reference proteome</keyword>
<dbReference type="STRING" id="1640674.SAMN05216323_10545"/>
<organism evidence="1 2">
    <name type="scientific">Williamwhitmania taraxaci</name>
    <dbReference type="NCBI Taxonomy" id="1640674"/>
    <lineage>
        <taxon>Bacteria</taxon>
        <taxon>Pseudomonadati</taxon>
        <taxon>Bacteroidota</taxon>
        <taxon>Bacteroidia</taxon>
        <taxon>Bacteroidales</taxon>
        <taxon>Williamwhitmaniaceae</taxon>
        <taxon>Williamwhitmania</taxon>
    </lineage>
</organism>
<dbReference type="RefSeq" id="WP_092439645.1">
    <property type="nucleotide sequence ID" value="NZ_FMYP01000054.1"/>
</dbReference>